<dbReference type="EMBL" id="CVRI01000006">
    <property type="protein sequence ID" value="CRK87828.1"/>
    <property type="molecule type" value="Genomic_DNA"/>
</dbReference>
<keyword evidence="2" id="KW-1185">Reference proteome</keyword>
<sequence length="107" mass="12698">MTDCSIKQSQSEYQIIPLLTLMKMKLFRIEMSRKESANELNKKMKTELRFLVKNSRMMLTAFYEWKSLRVENFESLHMSACSRLFSNQFLIVLNSLSPEKGKSQNYE</sequence>
<protein>
    <submittedName>
        <fullName evidence="1">CLUMA_CG001616, isoform A</fullName>
    </submittedName>
</protein>
<evidence type="ECO:0000313" key="1">
    <source>
        <dbReference type="EMBL" id="CRK87828.1"/>
    </source>
</evidence>
<reference evidence="1 2" key="1">
    <citation type="submission" date="2015-04" db="EMBL/GenBank/DDBJ databases">
        <authorList>
            <person name="Syromyatnikov M.Y."/>
            <person name="Popov V.N."/>
        </authorList>
    </citation>
    <scope>NUCLEOTIDE SEQUENCE [LARGE SCALE GENOMIC DNA]</scope>
</reference>
<accession>A0A1J1HK91</accession>
<dbReference type="AlphaFoldDB" id="A0A1J1HK91"/>
<organism evidence="1 2">
    <name type="scientific">Clunio marinus</name>
    <dbReference type="NCBI Taxonomy" id="568069"/>
    <lineage>
        <taxon>Eukaryota</taxon>
        <taxon>Metazoa</taxon>
        <taxon>Ecdysozoa</taxon>
        <taxon>Arthropoda</taxon>
        <taxon>Hexapoda</taxon>
        <taxon>Insecta</taxon>
        <taxon>Pterygota</taxon>
        <taxon>Neoptera</taxon>
        <taxon>Endopterygota</taxon>
        <taxon>Diptera</taxon>
        <taxon>Nematocera</taxon>
        <taxon>Chironomoidea</taxon>
        <taxon>Chironomidae</taxon>
        <taxon>Clunio</taxon>
    </lineage>
</organism>
<dbReference type="Proteomes" id="UP000183832">
    <property type="component" value="Unassembled WGS sequence"/>
</dbReference>
<gene>
    <name evidence="1" type="ORF">CLUMA_CG001616</name>
</gene>
<evidence type="ECO:0000313" key="2">
    <source>
        <dbReference type="Proteomes" id="UP000183832"/>
    </source>
</evidence>
<proteinExistence type="predicted"/>
<name>A0A1J1HK91_9DIPT</name>